<dbReference type="InterPro" id="IPR012338">
    <property type="entry name" value="Beta-lactam/transpept-like"/>
</dbReference>
<dbReference type="RefSeq" id="WP_182501500.1">
    <property type="nucleotide sequence ID" value="NZ_JACJHX010000001.1"/>
</dbReference>
<organism evidence="19 20">
    <name type="scientific">Peribacillus huizhouensis</name>
    <dbReference type="NCBI Taxonomy" id="1501239"/>
    <lineage>
        <taxon>Bacteria</taxon>
        <taxon>Bacillati</taxon>
        <taxon>Bacillota</taxon>
        <taxon>Bacilli</taxon>
        <taxon>Bacillales</taxon>
        <taxon>Bacillaceae</taxon>
        <taxon>Peribacillus</taxon>
    </lineage>
</organism>
<evidence type="ECO:0000256" key="9">
    <source>
        <dbReference type="ARBA" id="ARBA00022984"/>
    </source>
</evidence>
<evidence type="ECO:0000256" key="4">
    <source>
        <dbReference type="ARBA" id="ARBA00022676"/>
    </source>
</evidence>
<keyword evidence="12" id="KW-0511">Multifunctional enzyme</keyword>
<accession>A0ABR6CJV7</accession>
<dbReference type="Gene3D" id="3.40.710.10">
    <property type="entry name" value="DD-peptidase/beta-lactamase superfamily"/>
    <property type="match status" value="1"/>
</dbReference>
<dbReference type="GO" id="GO:0016746">
    <property type="term" value="F:acyltransferase activity"/>
    <property type="evidence" value="ECO:0007669"/>
    <property type="project" value="UniProtKB-KW"/>
</dbReference>
<gene>
    <name evidence="19" type="ORF">HNP81_000624</name>
</gene>
<evidence type="ECO:0000256" key="8">
    <source>
        <dbReference type="ARBA" id="ARBA00022960"/>
    </source>
</evidence>
<comment type="catalytic activity">
    <reaction evidence="14">
        <text>Preferential cleavage: (Ac)2-L-Lys-D-Ala-|-D-Ala. Also transpeptidation of peptidyl-alanyl moieties that are N-acyl substituents of D-alanine.</text>
        <dbReference type="EC" id="3.4.16.4"/>
    </reaction>
</comment>
<dbReference type="SUPFAM" id="SSF56601">
    <property type="entry name" value="beta-lactamase/transpeptidase-like"/>
    <property type="match status" value="1"/>
</dbReference>
<feature type="domain" description="Glycosyl transferase family 51" evidence="18">
    <location>
        <begin position="65"/>
        <end position="235"/>
    </location>
</feature>
<dbReference type="InterPro" id="IPR023346">
    <property type="entry name" value="Lysozyme-like_dom_sf"/>
</dbReference>
<dbReference type="Gene3D" id="1.10.3810.10">
    <property type="entry name" value="Biosynthetic peptidoglycan transglycosylase-like"/>
    <property type="match status" value="1"/>
</dbReference>
<dbReference type="InterPro" id="IPR001460">
    <property type="entry name" value="PCN-bd_Tpept"/>
</dbReference>
<dbReference type="InterPro" id="IPR001264">
    <property type="entry name" value="Glyco_trans_51"/>
</dbReference>
<dbReference type="SUPFAM" id="SSF53955">
    <property type="entry name" value="Lysozyme-like"/>
    <property type="match status" value="1"/>
</dbReference>
<dbReference type="EC" id="2.4.1.129" evidence="19"/>
<evidence type="ECO:0000259" key="18">
    <source>
        <dbReference type="Pfam" id="PF00912"/>
    </source>
</evidence>
<keyword evidence="4 19" id="KW-0328">Glycosyltransferase</keyword>
<keyword evidence="2" id="KW-0121">Carboxypeptidase</keyword>
<evidence type="ECO:0000256" key="1">
    <source>
        <dbReference type="ARBA" id="ARBA00022475"/>
    </source>
</evidence>
<dbReference type="EC" id="2.3.2.-" evidence="19"/>
<evidence type="ECO:0000256" key="6">
    <source>
        <dbReference type="ARBA" id="ARBA00022692"/>
    </source>
</evidence>
<dbReference type="NCBIfam" id="TIGR02074">
    <property type="entry name" value="PBP_1a_fam"/>
    <property type="match status" value="1"/>
</dbReference>
<evidence type="ECO:0000256" key="10">
    <source>
        <dbReference type="ARBA" id="ARBA00022989"/>
    </source>
</evidence>
<evidence type="ECO:0000256" key="16">
    <source>
        <dbReference type="SAM" id="Phobius"/>
    </source>
</evidence>
<reference evidence="19 20" key="1">
    <citation type="submission" date="2020-08" db="EMBL/GenBank/DDBJ databases">
        <title>Genomic Encyclopedia of Type Strains, Phase IV (KMG-IV): sequencing the most valuable type-strain genomes for metagenomic binning, comparative biology and taxonomic classification.</title>
        <authorList>
            <person name="Goeker M."/>
        </authorList>
    </citation>
    <scope>NUCLEOTIDE SEQUENCE [LARGE SCALE GENOMIC DNA]</scope>
    <source>
        <strain evidence="19 20">DSM 105481</strain>
    </source>
</reference>
<dbReference type="Proteomes" id="UP000626697">
    <property type="component" value="Unassembled WGS sequence"/>
</dbReference>
<dbReference type="PANTHER" id="PTHR32282">
    <property type="entry name" value="BINDING PROTEIN TRANSPEPTIDASE, PUTATIVE-RELATED"/>
    <property type="match status" value="1"/>
</dbReference>
<keyword evidence="11 16" id="KW-0472">Membrane</keyword>
<dbReference type="Pfam" id="PF00912">
    <property type="entry name" value="Transgly"/>
    <property type="match status" value="1"/>
</dbReference>
<evidence type="ECO:0000256" key="13">
    <source>
        <dbReference type="ARBA" id="ARBA00023316"/>
    </source>
</evidence>
<feature type="transmembrane region" description="Helical" evidence="16">
    <location>
        <begin position="16"/>
        <end position="39"/>
    </location>
</feature>
<keyword evidence="5 19" id="KW-0808">Transferase</keyword>
<name>A0ABR6CJV7_9BACI</name>
<feature type="domain" description="Penicillin-binding protein transpeptidase" evidence="17">
    <location>
        <begin position="333"/>
        <end position="610"/>
    </location>
</feature>
<evidence type="ECO:0000256" key="2">
    <source>
        <dbReference type="ARBA" id="ARBA00022645"/>
    </source>
</evidence>
<evidence type="ECO:0000256" key="3">
    <source>
        <dbReference type="ARBA" id="ARBA00022670"/>
    </source>
</evidence>
<keyword evidence="1" id="KW-1003">Cell membrane</keyword>
<evidence type="ECO:0000313" key="20">
    <source>
        <dbReference type="Proteomes" id="UP000626697"/>
    </source>
</evidence>
<keyword evidence="19" id="KW-0012">Acyltransferase</keyword>
<evidence type="ECO:0000256" key="7">
    <source>
        <dbReference type="ARBA" id="ARBA00022801"/>
    </source>
</evidence>
<dbReference type="Pfam" id="PF00905">
    <property type="entry name" value="Transpeptidase"/>
    <property type="match status" value="1"/>
</dbReference>
<keyword evidence="7" id="KW-0378">Hydrolase</keyword>
<evidence type="ECO:0000259" key="17">
    <source>
        <dbReference type="Pfam" id="PF00905"/>
    </source>
</evidence>
<comment type="catalytic activity">
    <reaction evidence="15">
        <text>[GlcNAc-(1-&gt;4)-Mur2Ac(oyl-L-Ala-gamma-D-Glu-L-Lys-D-Ala-D-Ala)](n)-di-trans,octa-cis-undecaprenyl diphosphate + beta-D-GlcNAc-(1-&gt;4)-Mur2Ac(oyl-L-Ala-gamma-D-Glu-L-Lys-D-Ala-D-Ala)-di-trans,octa-cis-undecaprenyl diphosphate = [GlcNAc-(1-&gt;4)-Mur2Ac(oyl-L-Ala-gamma-D-Glu-L-Lys-D-Ala-D-Ala)](n+1)-di-trans,octa-cis-undecaprenyl diphosphate + di-trans,octa-cis-undecaprenyl diphosphate + H(+)</text>
        <dbReference type="Rhea" id="RHEA:23708"/>
        <dbReference type="Rhea" id="RHEA-COMP:9602"/>
        <dbReference type="Rhea" id="RHEA-COMP:9603"/>
        <dbReference type="ChEBI" id="CHEBI:15378"/>
        <dbReference type="ChEBI" id="CHEBI:58405"/>
        <dbReference type="ChEBI" id="CHEBI:60033"/>
        <dbReference type="ChEBI" id="CHEBI:78435"/>
        <dbReference type="EC" id="2.4.99.28"/>
    </reaction>
</comment>
<keyword evidence="6 16" id="KW-0812">Transmembrane</keyword>
<proteinExistence type="predicted"/>
<keyword evidence="20" id="KW-1185">Reference proteome</keyword>
<evidence type="ECO:0000256" key="15">
    <source>
        <dbReference type="ARBA" id="ARBA00049902"/>
    </source>
</evidence>
<dbReference type="InterPro" id="IPR036950">
    <property type="entry name" value="PBP_transglycosylase"/>
</dbReference>
<dbReference type="PANTHER" id="PTHR32282:SF32">
    <property type="entry name" value="PENICILLIN-BINDING PROTEIN 2A"/>
    <property type="match status" value="1"/>
</dbReference>
<keyword evidence="13" id="KW-0961">Cell wall biogenesis/degradation</keyword>
<evidence type="ECO:0000256" key="11">
    <source>
        <dbReference type="ARBA" id="ARBA00023136"/>
    </source>
</evidence>
<dbReference type="GO" id="GO:0016757">
    <property type="term" value="F:glycosyltransferase activity"/>
    <property type="evidence" value="ECO:0007669"/>
    <property type="project" value="UniProtKB-KW"/>
</dbReference>
<evidence type="ECO:0000256" key="14">
    <source>
        <dbReference type="ARBA" id="ARBA00034000"/>
    </source>
</evidence>
<evidence type="ECO:0000256" key="12">
    <source>
        <dbReference type="ARBA" id="ARBA00023268"/>
    </source>
</evidence>
<dbReference type="InterPro" id="IPR050396">
    <property type="entry name" value="Glycosyltr_51/Transpeptidase"/>
</dbReference>
<keyword evidence="3" id="KW-0645">Protease</keyword>
<protein>
    <submittedName>
        <fullName evidence="19">Penicillin-binding protein 2A</fullName>
        <ecNumber evidence="19">2.3.2.-</ecNumber>
        <ecNumber evidence="19">2.4.1.129</ecNumber>
    </submittedName>
</protein>
<evidence type="ECO:0000256" key="5">
    <source>
        <dbReference type="ARBA" id="ARBA00022679"/>
    </source>
</evidence>
<keyword evidence="10 16" id="KW-1133">Transmembrane helix</keyword>
<keyword evidence="9" id="KW-0573">Peptidoglycan synthesis</keyword>
<comment type="caution">
    <text evidence="19">The sequence shown here is derived from an EMBL/GenBank/DDBJ whole genome shotgun (WGS) entry which is preliminary data.</text>
</comment>
<evidence type="ECO:0000313" key="19">
    <source>
        <dbReference type="EMBL" id="MBA9025342.1"/>
    </source>
</evidence>
<sequence length="667" mass="75262">MKDLFTKILNKNNLYFFYHTGLILFSAVLLFIICVLTFYKPDISLLTTELKRSTEIYDVELKLASKITANKTEGVSIDDIPEHVKNAVVAIEDHRFYKHTGIDYQAIFRAVYVNMKAGKVVEGGSTITQQLIKIALLEQNRTFKRKLEEFFIAREVEKEYTKDEILEMYLNQIYFGHGAWGIKKAAQIYFGKDVNDLSLSEGAMLAAVINIPTKLDPYNHYDAALKRRNLVLSRMATNGYIDAEHAKQAKSEEIVLSHNQKGDQVKGKYPYFVDAVLTEASQKYNLEIDELLRGGYKIYTTLDQHIQQAVEEVYENDGNFPKGVTDALVQSGMVLINPKTGGINALIGGRGKHQFLGYNRATKLKASPGSTIKPLAVYTPALEEGYQLTDLLVDEKMSFGGYEPSNANGQYLGEVPLYEAIIKSLNVPTVWLMNEIGIEKSIHALERFAIPLTENDRNLSLALGGMERGVSPQDMAEAYSTFANKGKRFESHTIVKIENAQGQDVAVWNEKSTKVIEKKVADQMNRLLLGVVEYGTGKNAAVDGYEIAGKTGSVQVTIPGVKSGVKDQWFVGYTPSLVGAVWVGYDRSDKDHYLTTHSSQGTALIFQKVMSNVLENQQAESFRVESLEQLIEERKKELEKQEREQYWRDKGNELKDSWKKWWDNLLK</sequence>
<dbReference type="EMBL" id="JACJHX010000001">
    <property type="protein sequence ID" value="MBA9025342.1"/>
    <property type="molecule type" value="Genomic_DNA"/>
</dbReference>
<keyword evidence="8" id="KW-0133">Cell shape</keyword>